<keyword evidence="5" id="KW-0597">Phosphoprotein</keyword>
<dbReference type="InterPro" id="IPR023214">
    <property type="entry name" value="HAD_sf"/>
</dbReference>
<keyword evidence="14 15" id="KW-0472">Membrane</keyword>
<dbReference type="GO" id="GO:0005524">
    <property type="term" value="F:ATP binding"/>
    <property type="evidence" value="ECO:0007669"/>
    <property type="project" value="UniProtKB-UniRule"/>
</dbReference>
<organism evidence="17 18">
    <name type="scientific">Botrimarina colliarenosi</name>
    <dbReference type="NCBI Taxonomy" id="2528001"/>
    <lineage>
        <taxon>Bacteria</taxon>
        <taxon>Pseudomonadati</taxon>
        <taxon>Planctomycetota</taxon>
        <taxon>Planctomycetia</taxon>
        <taxon>Pirellulales</taxon>
        <taxon>Lacipirellulaceae</taxon>
        <taxon>Botrimarina</taxon>
    </lineage>
</organism>
<keyword evidence="10" id="KW-0460">Magnesium</keyword>
<feature type="transmembrane region" description="Helical" evidence="15">
    <location>
        <begin position="764"/>
        <end position="783"/>
    </location>
</feature>
<dbReference type="InterPro" id="IPR036412">
    <property type="entry name" value="HAD-like_sf"/>
</dbReference>
<protein>
    <submittedName>
        <fullName evidence="17">Copper-exporting P-type ATPase A</fullName>
    </submittedName>
</protein>
<keyword evidence="13" id="KW-0406">Ion transport</keyword>
<dbReference type="GO" id="GO:0043682">
    <property type="term" value="F:P-type divalent copper transporter activity"/>
    <property type="evidence" value="ECO:0007669"/>
    <property type="project" value="TreeGrafter"/>
</dbReference>
<dbReference type="InterPro" id="IPR018303">
    <property type="entry name" value="ATPase_P-typ_P_site"/>
</dbReference>
<dbReference type="NCBIfam" id="TIGR01511">
    <property type="entry name" value="ATPase-IB1_Cu"/>
    <property type="match status" value="1"/>
</dbReference>
<dbReference type="PROSITE" id="PS00154">
    <property type="entry name" value="ATPASE_E1_E2"/>
    <property type="match status" value="1"/>
</dbReference>
<evidence type="ECO:0000256" key="12">
    <source>
        <dbReference type="ARBA" id="ARBA00022989"/>
    </source>
</evidence>
<evidence type="ECO:0000256" key="15">
    <source>
        <dbReference type="RuleBase" id="RU362081"/>
    </source>
</evidence>
<feature type="transmembrane region" description="Helical" evidence="15">
    <location>
        <begin position="419"/>
        <end position="440"/>
    </location>
</feature>
<dbReference type="Gene3D" id="2.70.150.10">
    <property type="entry name" value="Calcium-transporting ATPase, cytoplasmic transduction domain A"/>
    <property type="match status" value="1"/>
</dbReference>
<dbReference type="Pfam" id="PF00403">
    <property type="entry name" value="HMA"/>
    <property type="match status" value="1"/>
</dbReference>
<evidence type="ECO:0000256" key="13">
    <source>
        <dbReference type="ARBA" id="ARBA00023065"/>
    </source>
</evidence>
<dbReference type="Pfam" id="PF12156">
    <property type="entry name" value="ATPase-cat_bd"/>
    <property type="match status" value="1"/>
</dbReference>
<keyword evidence="12 15" id="KW-1133">Transmembrane helix</keyword>
<dbReference type="SFLD" id="SFLDG00002">
    <property type="entry name" value="C1.7:_P-type_atpase_like"/>
    <property type="match status" value="1"/>
</dbReference>
<evidence type="ECO:0000259" key="16">
    <source>
        <dbReference type="PROSITE" id="PS50846"/>
    </source>
</evidence>
<dbReference type="InterPro" id="IPR027256">
    <property type="entry name" value="P-typ_ATPase_IB"/>
</dbReference>
<dbReference type="InterPro" id="IPR008250">
    <property type="entry name" value="ATPase_P-typ_transduc_dom_A_sf"/>
</dbReference>
<dbReference type="GO" id="GO:0005507">
    <property type="term" value="F:copper ion binding"/>
    <property type="evidence" value="ECO:0007669"/>
    <property type="project" value="TreeGrafter"/>
</dbReference>
<evidence type="ECO:0000256" key="1">
    <source>
        <dbReference type="ARBA" id="ARBA00004651"/>
    </source>
</evidence>
<feature type="transmembrane region" description="Helical" evidence="15">
    <location>
        <begin position="206"/>
        <end position="223"/>
    </location>
</feature>
<evidence type="ECO:0000256" key="10">
    <source>
        <dbReference type="ARBA" id="ARBA00022842"/>
    </source>
</evidence>
<feature type="transmembrane region" description="Helical" evidence="15">
    <location>
        <begin position="244"/>
        <end position="261"/>
    </location>
</feature>
<comment type="caution">
    <text evidence="17">The sequence shown here is derived from an EMBL/GenBank/DDBJ whole genome shotgun (WGS) entry which is preliminary data.</text>
</comment>
<keyword evidence="11" id="KW-1278">Translocase</keyword>
<comment type="similarity">
    <text evidence="2 15">Belongs to the cation transport ATPase (P-type) (TC 3.A.3) family. Type IB subfamily.</text>
</comment>
<dbReference type="NCBIfam" id="TIGR01525">
    <property type="entry name" value="ATPase-IB_hvy"/>
    <property type="match status" value="1"/>
</dbReference>
<dbReference type="SFLD" id="SFLDF00027">
    <property type="entry name" value="p-type_atpase"/>
    <property type="match status" value="1"/>
</dbReference>
<dbReference type="GO" id="GO:0055070">
    <property type="term" value="P:copper ion homeostasis"/>
    <property type="evidence" value="ECO:0007669"/>
    <property type="project" value="TreeGrafter"/>
</dbReference>
<dbReference type="Pfam" id="PF00702">
    <property type="entry name" value="Hydrolase"/>
    <property type="match status" value="1"/>
</dbReference>
<feature type="transmembrane region" description="Helical" evidence="15">
    <location>
        <begin position="267"/>
        <end position="285"/>
    </location>
</feature>
<dbReference type="Gene3D" id="3.30.70.100">
    <property type="match status" value="1"/>
</dbReference>
<dbReference type="InterPro" id="IPR006121">
    <property type="entry name" value="HMA_dom"/>
</dbReference>
<dbReference type="InterPro" id="IPR001757">
    <property type="entry name" value="P_typ_ATPase"/>
</dbReference>
<gene>
    <name evidence="17" type="primary">copA</name>
    <name evidence="17" type="ORF">Pla108_17150</name>
</gene>
<dbReference type="GO" id="GO:0005886">
    <property type="term" value="C:plasma membrane"/>
    <property type="evidence" value="ECO:0007669"/>
    <property type="project" value="UniProtKB-SubCell"/>
</dbReference>
<dbReference type="PRINTS" id="PR00119">
    <property type="entry name" value="CATATPASE"/>
</dbReference>
<dbReference type="PANTHER" id="PTHR43520:SF5">
    <property type="entry name" value="CATION-TRANSPORTING P-TYPE ATPASE-RELATED"/>
    <property type="match status" value="1"/>
</dbReference>
<keyword evidence="6 15" id="KW-0812">Transmembrane</keyword>
<evidence type="ECO:0000256" key="9">
    <source>
        <dbReference type="ARBA" id="ARBA00022840"/>
    </source>
</evidence>
<feature type="domain" description="HMA" evidence="16">
    <location>
        <begin position="86"/>
        <end position="152"/>
    </location>
</feature>
<proteinExistence type="inferred from homology"/>
<keyword evidence="3" id="KW-0813">Transport</keyword>
<evidence type="ECO:0000256" key="11">
    <source>
        <dbReference type="ARBA" id="ARBA00022967"/>
    </source>
</evidence>
<dbReference type="Pfam" id="PF00122">
    <property type="entry name" value="E1-E2_ATPase"/>
    <property type="match status" value="1"/>
</dbReference>
<evidence type="ECO:0000256" key="2">
    <source>
        <dbReference type="ARBA" id="ARBA00006024"/>
    </source>
</evidence>
<dbReference type="EMBL" id="SJPR01000002">
    <property type="protein sequence ID" value="TWT97563.1"/>
    <property type="molecule type" value="Genomic_DNA"/>
</dbReference>
<dbReference type="SUPFAM" id="SSF81653">
    <property type="entry name" value="Calcium ATPase, transduction domain A"/>
    <property type="match status" value="1"/>
</dbReference>
<keyword evidence="7 15" id="KW-0479">Metal-binding</keyword>
<dbReference type="PRINTS" id="PR00120">
    <property type="entry name" value="HATPASE"/>
</dbReference>
<reference evidence="17 18" key="1">
    <citation type="submission" date="2019-02" db="EMBL/GenBank/DDBJ databases">
        <title>Deep-cultivation of Planctomycetes and their phenomic and genomic characterization uncovers novel biology.</title>
        <authorList>
            <person name="Wiegand S."/>
            <person name="Jogler M."/>
            <person name="Boedeker C."/>
            <person name="Pinto D."/>
            <person name="Vollmers J."/>
            <person name="Rivas-Marin E."/>
            <person name="Kohn T."/>
            <person name="Peeters S.H."/>
            <person name="Heuer A."/>
            <person name="Rast P."/>
            <person name="Oberbeckmann S."/>
            <person name="Bunk B."/>
            <person name="Jeske O."/>
            <person name="Meyerdierks A."/>
            <person name="Storesund J.E."/>
            <person name="Kallscheuer N."/>
            <person name="Luecker S."/>
            <person name="Lage O.M."/>
            <person name="Pohl T."/>
            <person name="Merkel B.J."/>
            <person name="Hornburger P."/>
            <person name="Mueller R.-W."/>
            <person name="Bruemmer F."/>
            <person name="Labrenz M."/>
            <person name="Spormann A.M."/>
            <person name="Op Den Camp H."/>
            <person name="Overmann J."/>
            <person name="Amann R."/>
            <person name="Jetten M.S.M."/>
            <person name="Mascher T."/>
            <person name="Medema M.H."/>
            <person name="Devos D.P."/>
            <person name="Kaster A.-K."/>
            <person name="Ovreas L."/>
            <person name="Rohde M."/>
            <person name="Galperin M.Y."/>
            <person name="Jogler C."/>
        </authorList>
    </citation>
    <scope>NUCLEOTIDE SEQUENCE [LARGE SCALE GENOMIC DNA]</scope>
    <source>
        <strain evidence="17 18">Pla108</strain>
    </source>
</reference>
<dbReference type="InterPro" id="IPR023299">
    <property type="entry name" value="ATPase_P-typ_cyto_dom_N"/>
</dbReference>
<dbReference type="NCBIfam" id="TIGR01494">
    <property type="entry name" value="ATPase_P-type"/>
    <property type="match status" value="1"/>
</dbReference>
<dbReference type="InterPro" id="IPR023298">
    <property type="entry name" value="ATPase_P-typ_TM_dom_sf"/>
</dbReference>
<name>A0A5C6AHC3_9BACT</name>
<evidence type="ECO:0000256" key="4">
    <source>
        <dbReference type="ARBA" id="ARBA00022475"/>
    </source>
</evidence>
<evidence type="ECO:0000313" key="18">
    <source>
        <dbReference type="Proteomes" id="UP000317421"/>
    </source>
</evidence>
<dbReference type="CDD" id="cd00371">
    <property type="entry name" value="HMA"/>
    <property type="match status" value="1"/>
</dbReference>
<comment type="subcellular location">
    <subcellularLocation>
        <location evidence="1">Cell membrane</location>
        <topology evidence="1">Multi-pass membrane protein</topology>
    </subcellularLocation>
</comment>
<dbReference type="GO" id="GO:0016887">
    <property type="term" value="F:ATP hydrolysis activity"/>
    <property type="evidence" value="ECO:0007669"/>
    <property type="project" value="InterPro"/>
</dbReference>
<dbReference type="Proteomes" id="UP000317421">
    <property type="component" value="Unassembled WGS sequence"/>
</dbReference>
<keyword evidence="4 15" id="KW-1003">Cell membrane</keyword>
<evidence type="ECO:0000256" key="3">
    <source>
        <dbReference type="ARBA" id="ARBA00022448"/>
    </source>
</evidence>
<sequence length="821" mass="86575">MVRCDHCGLPVPAALQNLAGAHQFCCGGCEVAFETIRGCGLENYYAVRDRVATERHSAKGAGKPYAAYDTDAFLSRHTTVTDGGYQAINFRLEGVHCAACVWLVERLPSITGGVVDARLSLGNSRARIVWDPEQTTLSAIATTLDRLGYAPHPARDASAHQARNRTERSRLTNMAIAGALAGNNMLIAVALYAGAFEGIEPQFAQLFRWLSLLIGCLSLAWPGRTFFRSAWTACRSGAASLDQPIALALGIGALAGSVNVVLKRGEIYFDSLSVLVFLLLVGRFLQSRQQRWAEEAVGLTLSMTPDTCRVLREGSLCEESTESLVVGDEVEVRPGELLPADGTVTAGQSSVDQGLLTGESRPLRIGEGTAVFAGSQNLSATLRVTVNAVGDATRVGKLIRLVEDGLADKPPIVRFADQVGGVFVVVVALLAAANLAWWSITTDLGGAIESTVALLIVACPCALGLATPLTMAVAIGRGSRRGILIKSAAVLEKLASVDTSRPGTAFLDKTGTLTNGRHRVEAYFGRTDLKAWIAVVESQSIHPIGKALLSAFGPIEPTDALLVRERVEQHGYGVLGVTPDGDLLVGSPRFANERGAFVDREMSDAIRRGGERGHTVVVAALNQRVVTVIWLSDELQPDAKAHLDRLRRDGWNAEILSGDSRDAVQAVAARLGFGSAAIDSMAPEQKLAKVRAAVAAGGASVMMVGDGINDAAALAAADVGVAVHGGAEASLAAADVYLTEPGIGKLVDLVELARSTMRVTRRNLVISLGYNTIAVVLAAAGWITPLAAALLMPLSSLTVLTSAVVFESGNREPLQPPRREA</sequence>
<feature type="transmembrane region" description="Helical" evidence="15">
    <location>
        <begin position="171"/>
        <end position="194"/>
    </location>
</feature>
<dbReference type="SFLD" id="SFLDS00003">
    <property type="entry name" value="Haloacid_Dehalogenase"/>
    <property type="match status" value="1"/>
</dbReference>
<feature type="transmembrane region" description="Helical" evidence="15">
    <location>
        <begin position="452"/>
        <end position="476"/>
    </location>
</feature>
<evidence type="ECO:0000256" key="14">
    <source>
        <dbReference type="ARBA" id="ARBA00023136"/>
    </source>
</evidence>
<keyword evidence="18" id="KW-1185">Reference proteome</keyword>
<evidence type="ECO:0000313" key="17">
    <source>
        <dbReference type="EMBL" id="TWT97563.1"/>
    </source>
</evidence>
<dbReference type="SUPFAM" id="SSF81665">
    <property type="entry name" value="Calcium ATPase, transmembrane domain M"/>
    <property type="match status" value="1"/>
</dbReference>
<keyword evidence="9 15" id="KW-0067">ATP-binding</keyword>
<dbReference type="Gene3D" id="3.40.1110.10">
    <property type="entry name" value="Calcium-transporting ATPase, cytoplasmic domain N"/>
    <property type="match status" value="1"/>
</dbReference>
<dbReference type="PANTHER" id="PTHR43520">
    <property type="entry name" value="ATP7, ISOFORM B"/>
    <property type="match status" value="1"/>
</dbReference>
<keyword evidence="8 15" id="KW-0547">Nucleotide-binding</keyword>
<evidence type="ECO:0000256" key="6">
    <source>
        <dbReference type="ARBA" id="ARBA00022692"/>
    </source>
</evidence>
<dbReference type="InterPro" id="IPR059000">
    <property type="entry name" value="ATPase_P-type_domA"/>
</dbReference>
<evidence type="ECO:0000256" key="7">
    <source>
        <dbReference type="ARBA" id="ARBA00022723"/>
    </source>
</evidence>
<evidence type="ECO:0000256" key="5">
    <source>
        <dbReference type="ARBA" id="ARBA00022553"/>
    </source>
</evidence>
<dbReference type="InterPro" id="IPR044492">
    <property type="entry name" value="P_typ_ATPase_HD_dom"/>
</dbReference>
<dbReference type="InterPro" id="IPR036163">
    <property type="entry name" value="HMA_dom_sf"/>
</dbReference>
<dbReference type="SUPFAM" id="SSF55008">
    <property type="entry name" value="HMA, heavy metal-associated domain"/>
    <property type="match status" value="1"/>
</dbReference>
<dbReference type="PROSITE" id="PS50846">
    <property type="entry name" value="HMA_2"/>
    <property type="match status" value="1"/>
</dbReference>
<dbReference type="InterPro" id="IPR021993">
    <property type="entry name" value="ATPase-cat-bd"/>
</dbReference>
<evidence type="ECO:0000256" key="8">
    <source>
        <dbReference type="ARBA" id="ARBA00022741"/>
    </source>
</evidence>
<dbReference type="SUPFAM" id="SSF56784">
    <property type="entry name" value="HAD-like"/>
    <property type="match status" value="1"/>
</dbReference>
<accession>A0A5C6AHC3</accession>
<dbReference type="Gene3D" id="3.40.50.1000">
    <property type="entry name" value="HAD superfamily/HAD-like"/>
    <property type="match status" value="1"/>
</dbReference>
<dbReference type="AlphaFoldDB" id="A0A5C6AHC3"/>